<proteinExistence type="predicted"/>
<organism evidence="1 2">
    <name type="scientific">Aquarana catesbeiana</name>
    <name type="common">American bullfrog</name>
    <name type="synonym">Rana catesbeiana</name>
    <dbReference type="NCBI Taxonomy" id="8400"/>
    <lineage>
        <taxon>Eukaryota</taxon>
        <taxon>Metazoa</taxon>
        <taxon>Chordata</taxon>
        <taxon>Craniata</taxon>
        <taxon>Vertebrata</taxon>
        <taxon>Euteleostomi</taxon>
        <taxon>Amphibia</taxon>
        <taxon>Batrachia</taxon>
        <taxon>Anura</taxon>
        <taxon>Neobatrachia</taxon>
        <taxon>Ranoidea</taxon>
        <taxon>Ranidae</taxon>
        <taxon>Aquarana</taxon>
    </lineage>
</organism>
<accession>A0A2G9PUU9</accession>
<dbReference type="Proteomes" id="UP000228934">
    <property type="component" value="Unassembled WGS sequence"/>
</dbReference>
<evidence type="ECO:0000313" key="2">
    <source>
        <dbReference type="Proteomes" id="UP000228934"/>
    </source>
</evidence>
<protein>
    <submittedName>
        <fullName evidence="1">Uncharacterized protein</fullName>
    </submittedName>
</protein>
<name>A0A2G9PUU9_AQUCT</name>
<reference evidence="2" key="1">
    <citation type="journal article" date="2017" name="Nat. Commun.">
        <title>The North American bullfrog draft genome provides insight into hormonal regulation of long noncoding RNA.</title>
        <authorList>
            <person name="Hammond S.A."/>
            <person name="Warren R.L."/>
            <person name="Vandervalk B.P."/>
            <person name="Kucuk E."/>
            <person name="Khan H."/>
            <person name="Gibb E.A."/>
            <person name="Pandoh P."/>
            <person name="Kirk H."/>
            <person name="Zhao Y."/>
            <person name="Jones M."/>
            <person name="Mungall A.J."/>
            <person name="Coope R."/>
            <person name="Pleasance S."/>
            <person name="Moore R.A."/>
            <person name="Holt R.A."/>
            <person name="Round J.M."/>
            <person name="Ohora S."/>
            <person name="Walle B.V."/>
            <person name="Veldhoen N."/>
            <person name="Helbing C.C."/>
            <person name="Birol I."/>
        </authorList>
    </citation>
    <scope>NUCLEOTIDE SEQUENCE [LARGE SCALE GENOMIC DNA]</scope>
</reference>
<sequence length="33" mass="3793">MFSTQQCNVWLLSMLNSNFCSKVVFTVTMGVIY</sequence>
<dbReference type="EMBL" id="KV922619">
    <property type="protein sequence ID" value="PIO06721.1"/>
    <property type="molecule type" value="Genomic_DNA"/>
</dbReference>
<gene>
    <name evidence="1" type="ORF">AB205_0069020</name>
</gene>
<keyword evidence="2" id="KW-1185">Reference proteome</keyword>
<dbReference type="AlphaFoldDB" id="A0A2G9PUU9"/>
<evidence type="ECO:0000313" key="1">
    <source>
        <dbReference type="EMBL" id="PIO06721.1"/>
    </source>
</evidence>